<evidence type="ECO:0000256" key="9">
    <source>
        <dbReference type="ARBA" id="ARBA00022837"/>
    </source>
</evidence>
<evidence type="ECO:0000256" key="15">
    <source>
        <dbReference type="ARBA" id="ARBA00023180"/>
    </source>
</evidence>
<dbReference type="InterPro" id="IPR044880">
    <property type="entry name" value="NCX_ion-bd_dom_sf"/>
</dbReference>
<comment type="catalytic activity">
    <reaction evidence="17">
        <text>Ca(2+)(in) + 3 Na(+)(out) = Ca(2+)(out) + 3 Na(+)(in)</text>
        <dbReference type="Rhea" id="RHEA:69955"/>
        <dbReference type="ChEBI" id="CHEBI:29101"/>
        <dbReference type="ChEBI" id="CHEBI:29108"/>
    </reaction>
</comment>
<dbReference type="EMBL" id="HBGW01082061">
    <property type="protein sequence ID" value="CAD9634253.1"/>
    <property type="molecule type" value="Transcribed_RNA"/>
</dbReference>
<evidence type="ECO:0000256" key="16">
    <source>
        <dbReference type="ARBA" id="ARBA00023201"/>
    </source>
</evidence>
<feature type="transmembrane region" description="Helical" evidence="18">
    <location>
        <begin position="33"/>
        <end position="55"/>
    </location>
</feature>
<dbReference type="Gene3D" id="2.60.40.2030">
    <property type="match status" value="1"/>
</dbReference>
<dbReference type="GO" id="GO:0046872">
    <property type="term" value="F:metal ion binding"/>
    <property type="evidence" value="ECO:0007669"/>
    <property type="project" value="UniProtKB-KW"/>
</dbReference>
<dbReference type="GO" id="GO:0005432">
    <property type="term" value="F:calcium:sodium antiporter activity"/>
    <property type="evidence" value="ECO:0007669"/>
    <property type="project" value="InterPro"/>
</dbReference>
<accession>A0A7S2VJJ3</accession>
<dbReference type="InterPro" id="IPR038081">
    <property type="entry name" value="CalX-like_sf"/>
</dbReference>
<evidence type="ECO:0000256" key="12">
    <source>
        <dbReference type="ARBA" id="ARBA00023053"/>
    </source>
</evidence>
<feature type="transmembrane region" description="Helical" evidence="18">
    <location>
        <begin position="508"/>
        <end position="527"/>
    </location>
</feature>
<feature type="transmembrane region" description="Helical" evidence="18">
    <location>
        <begin position="596"/>
        <end position="617"/>
    </location>
</feature>
<feature type="domain" description="Sodium/calcium exchanger membrane region" evidence="19">
    <location>
        <begin position="38"/>
        <end position="201"/>
    </location>
</feature>
<keyword evidence="6" id="KW-0479">Metal-binding</keyword>
<dbReference type="PANTHER" id="PTHR11878:SF65">
    <property type="entry name" value="NA_CA-EXCHANGE PROTEIN, ISOFORM G"/>
    <property type="match status" value="1"/>
</dbReference>
<dbReference type="GO" id="GO:0005516">
    <property type="term" value="F:calmodulin binding"/>
    <property type="evidence" value="ECO:0007669"/>
    <property type="project" value="UniProtKB-KW"/>
</dbReference>
<dbReference type="InterPro" id="IPR051171">
    <property type="entry name" value="CaCA"/>
</dbReference>
<dbReference type="InterPro" id="IPR004837">
    <property type="entry name" value="NaCa_Exmemb"/>
</dbReference>
<dbReference type="SUPFAM" id="SSF141072">
    <property type="entry name" value="CalX-like"/>
    <property type="match status" value="1"/>
</dbReference>
<dbReference type="AlphaFoldDB" id="A0A7S2VJJ3"/>
<comment type="subcellular location">
    <subcellularLocation>
        <location evidence="1">Cell membrane</location>
        <topology evidence="1">Multi-pass membrane protein</topology>
    </subcellularLocation>
</comment>
<dbReference type="GO" id="GO:0005886">
    <property type="term" value="C:plasma membrane"/>
    <property type="evidence" value="ECO:0007669"/>
    <property type="project" value="UniProtKB-SubCell"/>
</dbReference>
<feature type="transmembrane region" description="Helical" evidence="18">
    <location>
        <begin position="629"/>
        <end position="648"/>
    </location>
</feature>
<dbReference type="PANTHER" id="PTHR11878">
    <property type="entry name" value="SODIUM/CALCIUM EXCHANGER"/>
    <property type="match status" value="1"/>
</dbReference>
<evidence type="ECO:0000256" key="14">
    <source>
        <dbReference type="ARBA" id="ARBA00023136"/>
    </source>
</evidence>
<gene>
    <name evidence="21" type="ORF">BRAN1462_LOCUS52075</name>
</gene>
<evidence type="ECO:0000256" key="1">
    <source>
        <dbReference type="ARBA" id="ARBA00004651"/>
    </source>
</evidence>
<evidence type="ECO:0000259" key="19">
    <source>
        <dbReference type="Pfam" id="PF01699"/>
    </source>
</evidence>
<evidence type="ECO:0000256" key="5">
    <source>
        <dbReference type="ARBA" id="ARBA00022692"/>
    </source>
</evidence>
<keyword evidence="14 18" id="KW-0472">Membrane</keyword>
<evidence type="ECO:0000256" key="6">
    <source>
        <dbReference type="ARBA" id="ARBA00022723"/>
    </source>
</evidence>
<keyword evidence="4" id="KW-1003">Cell membrane</keyword>
<name>A0A7S2VJJ3_9DINO</name>
<keyword evidence="13" id="KW-0406">Ion transport</keyword>
<dbReference type="GO" id="GO:0007154">
    <property type="term" value="P:cell communication"/>
    <property type="evidence" value="ECO:0007669"/>
    <property type="project" value="InterPro"/>
</dbReference>
<evidence type="ECO:0008006" key="22">
    <source>
        <dbReference type="Google" id="ProtNLM"/>
    </source>
</evidence>
<proteinExistence type="inferred from homology"/>
<feature type="transmembrane region" description="Helical" evidence="18">
    <location>
        <begin position="122"/>
        <end position="142"/>
    </location>
</feature>
<evidence type="ECO:0000256" key="10">
    <source>
        <dbReference type="ARBA" id="ARBA00022860"/>
    </source>
</evidence>
<keyword evidence="3" id="KW-0813">Transport</keyword>
<evidence type="ECO:0000256" key="11">
    <source>
        <dbReference type="ARBA" id="ARBA00022989"/>
    </source>
</evidence>
<dbReference type="PRINTS" id="PR01259">
    <property type="entry name" value="NACAEXCHNGR"/>
</dbReference>
<feature type="domain" description="Calx-beta" evidence="20">
    <location>
        <begin position="230"/>
        <end position="324"/>
    </location>
</feature>
<keyword evidence="16" id="KW-0739">Sodium transport</keyword>
<evidence type="ECO:0000259" key="20">
    <source>
        <dbReference type="Pfam" id="PF03160"/>
    </source>
</evidence>
<keyword evidence="5 18" id="KW-0812">Transmembrane</keyword>
<keyword evidence="15" id="KW-0325">Glycoprotein</keyword>
<feature type="transmembrane region" description="Helical" evidence="18">
    <location>
        <begin position="557"/>
        <end position="575"/>
    </location>
</feature>
<evidence type="ECO:0000256" key="3">
    <source>
        <dbReference type="ARBA" id="ARBA00022448"/>
    </source>
</evidence>
<keyword evidence="11 18" id="KW-1133">Transmembrane helix</keyword>
<evidence type="ECO:0000256" key="8">
    <source>
        <dbReference type="ARBA" id="ARBA00022737"/>
    </source>
</evidence>
<evidence type="ECO:0000256" key="2">
    <source>
        <dbReference type="ARBA" id="ARBA00007489"/>
    </source>
</evidence>
<evidence type="ECO:0000256" key="4">
    <source>
        <dbReference type="ARBA" id="ARBA00022475"/>
    </source>
</evidence>
<feature type="transmembrane region" description="Helical" evidence="18">
    <location>
        <begin position="183"/>
        <end position="201"/>
    </location>
</feature>
<reference evidence="21" key="1">
    <citation type="submission" date="2021-01" db="EMBL/GenBank/DDBJ databases">
        <authorList>
            <person name="Corre E."/>
            <person name="Pelletier E."/>
            <person name="Niang G."/>
            <person name="Scheremetjew M."/>
            <person name="Finn R."/>
            <person name="Kale V."/>
            <person name="Holt S."/>
            <person name="Cochrane G."/>
            <person name="Meng A."/>
            <person name="Brown T."/>
            <person name="Cohen L."/>
        </authorList>
    </citation>
    <scope>NUCLEOTIDE SEQUENCE</scope>
    <source>
        <strain evidence="21">RCC3387</strain>
    </source>
</reference>
<keyword evidence="12" id="KW-0915">Sodium</keyword>
<evidence type="ECO:0000256" key="18">
    <source>
        <dbReference type="SAM" id="Phobius"/>
    </source>
</evidence>
<dbReference type="InterPro" id="IPR004836">
    <property type="entry name" value="Na_Ca_Ex"/>
</dbReference>
<feature type="domain" description="Sodium/calcium exchanger membrane region" evidence="19">
    <location>
        <begin position="433"/>
        <end position="613"/>
    </location>
</feature>
<evidence type="ECO:0000256" key="17">
    <source>
        <dbReference type="ARBA" id="ARBA00033667"/>
    </source>
</evidence>
<dbReference type="InterPro" id="IPR003644">
    <property type="entry name" value="Calx_beta"/>
</dbReference>
<keyword evidence="8" id="KW-0677">Repeat</keyword>
<organism evidence="21">
    <name type="scientific">Zooxanthella nutricula</name>
    <dbReference type="NCBI Taxonomy" id="1333877"/>
    <lineage>
        <taxon>Eukaryota</taxon>
        <taxon>Sar</taxon>
        <taxon>Alveolata</taxon>
        <taxon>Dinophyceae</taxon>
        <taxon>Peridiniales</taxon>
        <taxon>Peridiniales incertae sedis</taxon>
        <taxon>Zooxanthella</taxon>
    </lineage>
</organism>
<dbReference type="Pfam" id="PF03160">
    <property type="entry name" value="Calx-beta"/>
    <property type="match status" value="1"/>
</dbReference>
<sequence length="751" mass="81626">MSDDLRICDVGGAPGLLFPLIPGENAWPAGLRVVLYSLALVYFFMGVAIIADIFMDSIGMVTSRWVQTLDENKKLRTSKWWNETVATLTLMALGSSAPEIFLSVIDIIKQQFHFGQLGPSTIVGSAAFNLLVIVAVCIQVIPRGEARIIENRPAFYITATFSLLAYMWMAFILVYSSPDIVDIWEGVCTAMGLPVLVYISYKVDRGDANWVMSRLGLMKPSVDADELGDEDTAIVIFTEDAVTVEPSDEVKSIELTVALRGDTQEAEVTLAYSSSPMSAVPGYDYESVSGEIQFQPGESSKSLCITCNPRATWRNSCQFLVVMEHVSGPIKFDPASDGGEDSAISVVTLKPAAPSMVSGRDAVLRSIDRVVSLNGLRRGFADWADQARNVLYVSGSAEEQASASPADWAMHLVALPWKVIFLVIPPSTFLGGWLSFYGSLGGIAMLTACVSDFAELFGCVLHVPDIVTAVTFVALGTSMPDLFASMTAAKEDPTADASIVNVTGSNSVNVFLGLGVPWTIASIYWNVYGRTEEWERRYSEIAARIDGAVFVVESRSLGFSVLSFIVVCCVALLLLDLRRRWLGGELGGPFWPKVNAFLSFIGLWGGWVVLVSWRVIVYNGGGGREFETMILQGCAVVLLLVCLGVSMLQMKLYHRRHVTEVTVVAANAQHLAQVAMTRQATLNFKDSIRSGNSGNTEFIRTLSAENGAGHRTSTTKSPLQISEQISEEDDGIQVVPNLKDAGFDNFFEVAV</sequence>
<dbReference type="Gene3D" id="1.20.1420.30">
    <property type="entry name" value="NCX, central ion-binding region"/>
    <property type="match status" value="2"/>
</dbReference>
<dbReference type="GO" id="GO:0098703">
    <property type="term" value="P:calcium ion import across plasma membrane"/>
    <property type="evidence" value="ECO:0007669"/>
    <property type="project" value="TreeGrafter"/>
</dbReference>
<keyword evidence="10" id="KW-0112">Calmodulin-binding</keyword>
<keyword evidence="9" id="KW-0106">Calcium</keyword>
<protein>
    <recommendedName>
        <fullName evidence="22">Calx-beta domain-containing protein</fullName>
    </recommendedName>
</protein>
<evidence type="ECO:0000256" key="13">
    <source>
        <dbReference type="ARBA" id="ARBA00023065"/>
    </source>
</evidence>
<dbReference type="Pfam" id="PF01699">
    <property type="entry name" value="Na_Ca_ex"/>
    <property type="match status" value="2"/>
</dbReference>
<evidence type="ECO:0000313" key="21">
    <source>
        <dbReference type="EMBL" id="CAD9634253.1"/>
    </source>
</evidence>
<evidence type="ECO:0000256" key="7">
    <source>
        <dbReference type="ARBA" id="ARBA00022729"/>
    </source>
</evidence>
<comment type="similarity">
    <text evidence="2">Belongs to the Ca(2+):cation antiporter (CaCA) (TC 2.A.19) family. SLC8 subfamily.</text>
</comment>
<keyword evidence="7" id="KW-0732">Signal</keyword>
<feature type="transmembrane region" description="Helical" evidence="18">
    <location>
        <begin position="154"/>
        <end position="177"/>
    </location>
</feature>